<reference evidence="2 3" key="1">
    <citation type="submission" date="2015-07" db="EMBL/GenBank/DDBJ databases">
        <title>Comparative genomics of the Sigatoka disease complex on banana suggests a link between parallel evolutionary changes in Pseudocercospora fijiensis and Pseudocercospora eumusae and increased virulence on the banana host.</title>
        <authorList>
            <person name="Chang T.-C."/>
            <person name="Salvucci A."/>
            <person name="Crous P.W."/>
            <person name="Stergiopoulos I."/>
        </authorList>
    </citation>
    <scope>NUCLEOTIDE SEQUENCE [LARGE SCALE GENOMIC DNA]</scope>
    <source>
        <strain evidence="2 3">CBS 114824</strain>
    </source>
</reference>
<feature type="region of interest" description="Disordered" evidence="1">
    <location>
        <begin position="1"/>
        <end position="103"/>
    </location>
</feature>
<accession>A0A139HEK8</accession>
<gene>
    <name evidence="2" type="ORF">AC578_955</name>
</gene>
<protein>
    <submittedName>
        <fullName evidence="2">Uncharacterized protein</fullName>
    </submittedName>
</protein>
<sequence>MESGRWLCNLPESFEPEEHNNKTRQTYYYTLPPTPAPDTSTVGHPSRRHMDPSISISSAGKAAAPAAPAPKAQPWKSHWPPKSIDTSAPYGFKKGDTIINSGN</sequence>
<dbReference type="Proteomes" id="UP000070133">
    <property type="component" value="Unassembled WGS sequence"/>
</dbReference>
<organism evidence="2 3">
    <name type="scientific">Pseudocercospora eumusae</name>
    <dbReference type="NCBI Taxonomy" id="321146"/>
    <lineage>
        <taxon>Eukaryota</taxon>
        <taxon>Fungi</taxon>
        <taxon>Dikarya</taxon>
        <taxon>Ascomycota</taxon>
        <taxon>Pezizomycotina</taxon>
        <taxon>Dothideomycetes</taxon>
        <taxon>Dothideomycetidae</taxon>
        <taxon>Mycosphaerellales</taxon>
        <taxon>Mycosphaerellaceae</taxon>
        <taxon>Pseudocercospora</taxon>
    </lineage>
</organism>
<evidence type="ECO:0000313" key="3">
    <source>
        <dbReference type="Proteomes" id="UP000070133"/>
    </source>
</evidence>
<proteinExistence type="predicted"/>
<keyword evidence="3" id="KW-1185">Reference proteome</keyword>
<dbReference type="OrthoDB" id="10452063at2759"/>
<comment type="caution">
    <text evidence="2">The sequence shown here is derived from an EMBL/GenBank/DDBJ whole genome shotgun (WGS) entry which is preliminary data.</text>
</comment>
<dbReference type="EMBL" id="LFZN01000066">
    <property type="protein sequence ID" value="KXT00868.1"/>
    <property type="molecule type" value="Genomic_DNA"/>
</dbReference>
<feature type="compositionally biased region" description="Low complexity" evidence="1">
    <location>
        <begin position="52"/>
        <end position="72"/>
    </location>
</feature>
<name>A0A139HEK8_9PEZI</name>
<dbReference type="AlphaFoldDB" id="A0A139HEK8"/>
<evidence type="ECO:0000256" key="1">
    <source>
        <dbReference type="SAM" id="MobiDB-lite"/>
    </source>
</evidence>
<evidence type="ECO:0000313" key="2">
    <source>
        <dbReference type="EMBL" id="KXT00868.1"/>
    </source>
</evidence>